<evidence type="ECO:0000313" key="13">
    <source>
        <dbReference type="EMBL" id="KTT71642.1"/>
    </source>
</evidence>
<dbReference type="InterPro" id="IPR001478">
    <property type="entry name" value="PDZ"/>
</dbReference>
<dbReference type="InterPro" id="IPR008915">
    <property type="entry name" value="Peptidase_M50"/>
</dbReference>
<name>A0A147I1Z6_9SPHN</name>
<dbReference type="EMBL" id="LDTD01000036">
    <property type="protein sequence ID" value="KTT71642.1"/>
    <property type="molecule type" value="Genomic_DNA"/>
</dbReference>
<dbReference type="AlphaFoldDB" id="A0A147I1Z6"/>
<comment type="cofactor">
    <cofactor evidence="1 11">
        <name>Zn(2+)</name>
        <dbReference type="ChEBI" id="CHEBI:29105"/>
    </cofactor>
</comment>
<feature type="transmembrane region" description="Helical" evidence="11">
    <location>
        <begin position="343"/>
        <end position="361"/>
    </location>
</feature>
<dbReference type="Gene3D" id="2.30.42.10">
    <property type="match status" value="1"/>
</dbReference>
<keyword evidence="9 11" id="KW-0482">Metalloprotease</keyword>
<evidence type="ECO:0000256" key="11">
    <source>
        <dbReference type="RuleBase" id="RU362031"/>
    </source>
</evidence>
<keyword evidence="5 11" id="KW-0812">Transmembrane</keyword>
<feature type="domain" description="PDZ" evidence="12">
    <location>
        <begin position="130"/>
        <end position="176"/>
    </location>
</feature>
<keyword evidence="7 11" id="KW-0862">Zinc</keyword>
<evidence type="ECO:0000256" key="6">
    <source>
        <dbReference type="ARBA" id="ARBA00022801"/>
    </source>
</evidence>
<feature type="transmembrane region" description="Helical" evidence="11">
    <location>
        <begin position="110"/>
        <end position="135"/>
    </location>
</feature>
<keyword evidence="8 11" id="KW-1133">Transmembrane helix</keyword>
<keyword evidence="11" id="KW-0479">Metal-binding</keyword>
<evidence type="ECO:0000256" key="3">
    <source>
        <dbReference type="ARBA" id="ARBA00007931"/>
    </source>
</evidence>
<comment type="similarity">
    <text evidence="3 11">Belongs to the peptidase M50B family.</text>
</comment>
<dbReference type="STRING" id="33051.SB4_05915"/>
<evidence type="ECO:0000256" key="4">
    <source>
        <dbReference type="ARBA" id="ARBA00022670"/>
    </source>
</evidence>
<dbReference type="PROSITE" id="PS50106">
    <property type="entry name" value="PDZ"/>
    <property type="match status" value="1"/>
</dbReference>
<dbReference type="PATRIC" id="fig|33051.3.peg.2145"/>
<keyword evidence="10 11" id="KW-0472">Membrane</keyword>
<dbReference type="InterPro" id="IPR041489">
    <property type="entry name" value="PDZ_6"/>
</dbReference>
<comment type="caution">
    <text evidence="13">The sequence shown here is derived from an EMBL/GenBank/DDBJ whole genome shotgun (WGS) entry which is preliminary data.</text>
</comment>
<evidence type="ECO:0000259" key="12">
    <source>
        <dbReference type="PROSITE" id="PS50106"/>
    </source>
</evidence>
<dbReference type="Pfam" id="PF17820">
    <property type="entry name" value="PDZ_6"/>
    <property type="match status" value="1"/>
</dbReference>
<feature type="transmembrane region" description="Helical" evidence="11">
    <location>
        <begin position="6"/>
        <end position="24"/>
    </location>
</feature>
<reference evidence="13 14" key="1">
    <citation type="journal article" date="2016" name="Front. Microbiol.">
        <title>Genomic Resource of Rice Seed Associated Bacteria.</title>
        <authorList>
            <person name="Midha S."/>
            <person name="Bansal K."/>
            <person name="Sharma S."/>
            <person name="Kumar N."/>
            <person name="Patil P.P."/>
            <person name="Chaudhry V."/>
            <person name="Patil P.B."/>
        </authorList>
    </citation>
    <scope>NUCLEOTIDE SEQUENCE [LARGE SCALE GENOMIC DNA]</scope>
    <source>
        <strain evidence="13 14">NS319</strain>
    </source>
</reference>
<evidence type="ECO:0000256" key="7">
    <source>
        <dbReference type="ARBA" id="ARBA00022833"/>
    </source>
</evidence>
<sequence length="378" mass="40639">MSETPGLLLTILAFVLAIGPLVFVHEMGHYLAGRLFGVKAETFSIGFGREILGFTDKRDTRWKVGWLPLGGYVKFAGDMNPASQADSAWLSLPPEERARTFQAKPVWQRAIIVAAGPAINFVAAILILAGFAYAYGEMVVPPVVGQVMPGSAAATTTLRPGDRVTAIDGRTVSDFSDIARYVQIRAGERVTIAATRGGTPFTTDATIGTDVQHDRFGNEYRVGRLGLRGAGTVDVRPVSLLRAPVVAVERTGEIVHMMVETLGQVISGRRSAKELGGPLSIAKVSGEQISLGLDSFVFFIALVSINLGFINLLPVPMLDGGHLFFYAIEAVRRRPLEPAAQEWAFRGGLIAILALMLFVTFNDLGNFGLWKNIAGLIG</sequence>
<evidence type="ECO:0000256" key="5">
    <source>
        <dbReference type="ARBA" id="ARBA00022692"/>
    </source>
</evidence>
<dbReference type="GO" id="GO:0046872">
    <property type="term" value="F:metal ion binding"/>
    <property type="evidence" value="ECO:0007669"/>
    <property type="project" value="UniProtKB-KW"/>
</dbReference>
<proteinExistence type="inferred from homology"/>
<keyword evidence="4" id="KW-0645">Protease</keyword>
<dbReference type="EC" id="3.4.24.-" evidence="11"/>
<dbReference type="Pfam" id="PF02163">
    <property type="entry name" value="Peptidase_M50"/>
    <property type="match status" value="1"/>
</dbReference>
<dbReference type="GO" id="GO:0016020">
    <property type="term" value="C:membrane"/>
    <property type="evidence" value="ECO:0007669"/>
    <property type="project" value="UniProtKB-SubCell"/>
</dbReference>
<dbReference type="SMART" id="SM00228">
    <property type="entry name" value="PDZ"/>
    <property type="match status" value="1"/>
</dbReference>
<evidence type="ECO:0000256" key="8">
    <source>
        <dbReference type="ARBA" id="ARBA00022989"/>
    </source>
</evidence>
<organism evidence="13 14">
    <name type="scientific">Sphingomonas sanguinis</name>
    <dbReference type="NCBI Taxonomy" id="33051"/>
    <lineage>
        <taxon>Bacteria</taxon>
        <taxon>Pseudomonadati</taxon>
        <taxon>Pseudomonadota</taxon>
        <taxon>Alphaproteobacteria</taxon>
        <taxon>Sphingomonadales</taxon>
        <taxon>Sphingomonadaceae</taxon>
        <taxon>Sphingomonas</taxon>
    </lineage>
</organism>
<gene>
    <name evidence="13" type="ORF">NS319_05760</name>
</gene>
<dbReference type="CDD" id="cd06163">
    <property type="entry name" value="S2P-M50_PDZ_RseP-like"/>
    <property type="match status" value="1"/>
</dbReference>
<evidence type="ECO:0000313" key="14">
    <source>
        <dbReference type="Proteomes" id="UP000072867"/>
    </source>
</evidence>
<evidence type="ECO:0000256" key="2">
    <source>
        <dbReference type="ARBA" id="ARBA00004141"/>
    </source>
</evidence>
<keyword evidence="6 11" id="KW-0378">Hydrolase</keyword>
<evidence type="ECO:0000256" key="10">
    <source>
        <dbReference type="ARBA" id="ARBA00023136"/>
    </source>
</evidence>
<dbReference type="RefSeq" id="WP_058732804.1">
    <property type="nucleotide sequence ID" value="NZ_LDTD01000036.1"/>
</dbReference>
<dbReference type="InterPro" id="IPR036034">
    <property type="entry name" value="PDZ_sf"/>
</dbReference>
<evidence type="ECO:0000256" key="1">
    <source>
        <dbReference type="ARBA" id="ARBA00001947"/>
    </source>
</evidence>
<feature type="transmembrane region" description="Helical" evidence="11">
    <location>
        <begin position="296"/>
        <end position="315"/>
    </location>
</feature>
<protein>
    <recommendedName>
        <fullName evidence="11">Zinc metalloprotease</fullName>
        <ecNumber evidence="11">3.4.24.-</ecNumber>
    </recommendedName>
</protein>
<dbReference type="NCBIfam" id="TIGR00054">
    <property type="entry name" value="RIP metalloprotease RseP"/>
    <property type="match status" value="1"/>
</dbReference>
<dbReference type="GO" id="GO:0004222">
    <property type="term" value="F:metalloendopeptidase activity"/>
    <property type="evidence" value="ECO:0007669"/>
    <property type="project" value="InterPro"/>
</dbReference>
<dbReference type="CDD" id="cd23081">
    <property type="entry name" value="cpPDZ_EcRseP-like"/>
    <property type="match status" value="1"/>
</dbReference>
<comment type="subcellular location">
    <subcellularLocation>
        <location evidence="2">Membrane</location>
        <topology evidence="2">Multi-pass membrane protein</topology>
    </subcellularLocation>
</comment>
<dbReference type="PANTHER" id="PTHR42837:SF2">
    <property type="entry name" value="MEMBRANE METALLOPROTEASE ARASP2, CHLOROPLASTIC-RELATED"/>
    <property type="match status" value="1"/>
</dbReference>
<dbReference type="InterPro" id="IPR004387">
    <property type="entry name" value="Pept_M50_Zn"/>
</dbReference>
<accession>A0A147I1Z6</accession>
<dbReference type="Proteomes" id="UP000072867">
    <property type="component" value="Unassembled WGS sequence"/>
</dbReference>
<dbReference type="GO" id="GO:0006508">
    <property type="term" value="P:proteolysis"/>
    <property type="evidence" value="ECO:0007669"/>
    <property type="project" value="UniProtKB-KW"/>
</dbReference>
<dbReference type="SUPFAM" id="SSF50156">
    <property type="entry name" value="PDZ domain-like"/>
    <property type="match status" value="1"/>
</dbReference>
<dbReference type="PANTHER" id="PTHR42837">
    <property type="entry name" value="REGULATOR OF SIGMA-E PROTEASE RSEP"/>
    <property type="match status" value="1"/>
</dbReference>
<evidence type="ECO:0000256" key="9">
    <source>
        <dbReference type="ARBA" id="ARBA00023049"/>
    </source>
</evidence>